<keyword evidence="1" id="KW-0732">Signal</keyword>
<gene>
    <name evidence="2" type="ORF">POY80_14775</name>
</gene>
<evidence type="ECO:0000313" key="2">
    <source>
        <dbReference type="EMBL" id="MDC1753704.1"/>
    </source>
</evidence>
<comment type="caution">
    <text evidence="2">The sequence shown here is derived from an EMBL/GenBank/DDBJ whole genome shotgun (WGS) entry which is preliminary data.</text>
</comment>
<dbReference type="EMBL" id="JAQNQY010000017">
    <property type="protein sequence ID" value="MDC1753704.1"/>
    <property type="molecule type" value="Genomic_DNA"/>
</dbReference>
<feature type="chain" id="PRO_5043330638" description="Glycosyltransferase" evidence="1">
    <location>
        <begin position="25"/>
        <end position="325"/>
    </location>
</feature>
<evidence type="ECO:0000313" key="3">
    <source>
        <dbReference type="Proteomes" id="UP001218502"/>
    </source>
</evidence>
<reference evidence="2" key="1">
    <citation type="submission" date="2022-10" db="EMBL/GenBank/DDBJ databases">
        <title>Human gut microbiome strain richness.</title>
        <authorList>
            <person name="Chen-Liaw A."/>
        </authorList>
    </citation>
    <scope>NUCLEOTIDE SEQUENCE</scope>
    <source>
        <strain evidence="2">A1_m1001262Bd0_191120</strain>
    </source>
</reference>
<evidence type="ECO:0008006" key="4">
    <source>
        <dbReference type="Google" id="ProtNLM"/>
    </source>
</evidence>
<proteinExistence type="predicted"/>
<organism evidence="2 3">
    <name type="scientific">Bacteroides uniformis</name>
    <dbReference type="NCBI Taxonomy" id="820"/>
    <lineage>
        <taxon>Bacteria</taxon>
        <taxon>Pseudomonadati</taxon>
        <taxon>Bacteroidota</taxon>
        <taxon>Bacteroidia</taxon>
        <taxon>Bacteroidales</taxon>
        <taxon>Bacteroidaceae</taxon>
        <taxon>Bacteroides</taxon>
    </lineage>
</organism>
<accession>A0AAW6G424</accession>
<sequence>MTRMKKCLLIMPLNFYSMASQMQAALKKCGYETTLCNDRYPNTTLTKIMWKIGITKALYQKTYSYIKNHFLQTNYDLCIIIKGYGVSTKLIDEIHKTCPVVIGYNFDSFAYNKRALKWYKRCDKFATFDYEDVVRYNLPLIELYSAIEILTPTEPKIYDLFVLQKVHSNRLKFLHKAITILNPQNAYIWLYESNRITAIKNFMHSPILYMKYSKYIHLTPMTYDKYSDYMRQSIFTLDYSHPKQSGITMRCFEALSCKTKIITNNTNVLNDGLFDDSTIICLEINKQYSLEHMENIKKQFKDISYTKNWQSRSINDFVNDLLKLQ</sequence>
<dbReference type="Proteomes" id="UP001218502">
    <property type="component" value="Unassembled WGS sequence"/>
</dbReference>
<dbReference type="RefSeq" id="WP_272197206.1">
    <property type="nucleotide sequence ID" value="NZ_JAQNTB010000025.1"/>
</dbReference>
<dbReference type="AlphaFoldDB" id="A0AAW6G424"/>
<name>A0AAW6G424_BACUN</name>
<protein>
    <recommendedName>
        <fullName evidence="4">Glycosyltransferase</fullName>
    </recommendedName>
</protein>
<feature type="signal peptide" evidence="1">
    <location>
        <begin position="1"/>
        <end position="24"/>
    </location>
</feature>
<evidence type="ECO:0000256" key="1">
    <source>
        <dbReference type="SAM" id="SignalP"/>
    </source>
</evidence>